<proteinExistence type="predicted"/>
<dbReference type="PROSITE" id="PS50075">
    <property type="entry name" value="CARRIER"/>
    <property type="match status" value="3"/>
</dbReference>
<dbReference type="Proteomes" id="UP001054846">
    <property type="component" value="Chromosome"/>
</dbReference>
<dbReference type="SUPFAM" id="SSF52777">
    <property type="entry name" value="CoA-dependent acyltransferases"/>
    <property type="match status" value="6"/>
</dbReference>
<evidence type="ECO:0000256" key="1">
    <source>
        <dbReference type="ARBA" id="ARBA00001957"/>
    </source>
</evidence>
<dbReference type="Gene3D" id="1.10.1200.10">
    <property type="entry name" value="ACP-like"/>
    <property type="match status" value="3"/>
</dbReference>
<dbReference type="NCBIfam" id="NF003417">
    <property type="entry name" value="PRK04813.1"/>
    <property type="match status" value="3"/>
</dbReference>
<dbReference type="Pfam" id="PF00975">
    <property type="entry name" value="Thioesterase"/>
    <property type="match status" value="1"/>
</dbReference>
<evidence type="ECO:0000313" key="6">
    <source>
        <dbReference type="Proteomes" id="UP001054846"/>
    </source>
</evidence>
<organism evidence="5 6">
    <name type="scientific">Gloeobacter morelensis MG652769</name>
    <dbReference type="NCBI Taxonomy" id="2781736"/>
    <lineage>
        <taxon>Bacteria</taxon>
        <taxon>Bacillati</taxon>
        <taxon>Cyanobacteriota</taxon>
        <taxon>Cyanophyceae</taxon>
        <taxon>Gloeobacterales</taxon>
        <taxon>Gloeobacteraceae</taxon>
        <taxon>Gloeobacter</taxon>
        <taxon>Gloeobacter morelensis</taxon>
    </lineage>
</organism>
<gene>
    <name evidence="5" type="ORF">ISF26_08065</name>
</gene>
<dbReference type="SUPFAM" id="SSF56801">
    <property type="entry name" value="Acetyl-CoA synthetase-like"/>
    <property type="match status" value="3"/>
</dbReference>
<dbReference type="RefSeq" id="WP_230843394.1">
    <property type="nucleotide sequence ID" value="NZ_CP063845.1"/>
</dbReference>
<dbReference type="InterPro" id="IPR001242">
    <property type="entry name" value="Condensation_dom"/>
</dbReference>
<dbReference type="InterPro" id="IPR029058">
    <property type="entry name" value="AB_hydrolase_fold"/>
</dbReference>
<dbReference type="InterPro" id="IPR036736">
    <property type="entry name" value="ACP-like_sf"/>
</dbReference>
<dbReference type="InterPro" id="IPR009081">
    <property type="entry name" value="PP-bd_ACP"/>
</dbReference>
<protein>
    <submittedName>
        <fullName evidence="5">Amino acid adenylation domain-containing protein</fullName>
    </submittedName>
</protein>
<dbReference type="PROSITE" id="PS00455">
    <property type="entry name" value="AMP_BINDING"/>
    <property type="match status" value="3"/>
</dbReference>
<feature type="domain" description="Carrier" evidence="4">
    <location>
        <begin position="3150"/>
        <end position="3225"/>
    </location>
</feature>
<dbReference type="InterPro" id="IPR020845">
    <property type="entry name" value="AMP-binding_CS"/>
</dbReference>
<dbReference type="NCBIfam" id="TIGR01733">
    <property type="entry name" value="AA-adenyl-dom"/>
    <property type="match status" value="3"/>
</dbReference>
<dbReference type="SMART" id="SM00824">
    <property type="entry name" value="PKS_TE"/>
    <property type="match status" value="1"/>
</dbReference>
<dbReference type="InterPro" id="IPR045851">
    <property type="entry name" value="AMP-bd_C_sf"/>
</dbReference>
<feature type="domain" description="Carrier" evidence="4">
    <location>
        <begin position="1009"/>
        <end position="1084"/>
    </location>
</feature>
<dbReference type="InterPro" id="IPR023213">
    <property type="entry name" value="CAT-like_dom_sf"/>
</dbReference>
<dbReference type="InterPro" id="IPR020802">
    <property type="entry name" value="TesA-like"/>
</dbReference>
<dbReference type="Gene3D" id="3.30.559.30">
    <property type="entry name" value="Nonribosomal peptide synthetase, condensation domain"/>
    <property type="match status" value="3"/>
</dbReference>
<dbReference type="SMART" id="SM00823">
    <property type="entry name" value="PKS_PP"/>
    <property type="match status" value="3"/>
</dbReference>
<feature type="domain" description="Carrier" evidence="4">
    <location>
        <begin position="2080"/>
        <end position="2155"/>
    </location>
</feature>
<dbReference type="InterPro" id="IPR000873">
    <property type="entry name" value="AMP-dep_synth/lig_dom"/>
</dbReference>
<dbReference type="CDD" id="cd05930">
    <property type="entry name" value="A_NRPS"/>
    <property type="match status" value="2"/>
</dbReference>
<dbReference type="InterPro" id="IPR025110">
    <property type="entry name" value="AMP-bd_C"/>
</dbReference>
<keyword evidence="2" id="KW-0596">Phosphopantetheine</keyword>
<name>A0ABY3PRJ1_9CYAN</name>
<dbReference type="PANTHER" id="PTHR45527:SF1">
    <property type="entry name" value="FATTY ACID SYNTHASE"/>
    <property type="match status" value="1"/>
</dbReference>
<evidence type="ECO:0000313" key="5">
    <source>
        <dbReference type="EMBL" id="UFP96149.1"/>
    </source>
</evidence>
<sequence>MSNSSTSGTGPSPEQLKLFAQMLKQKGVSAPQVQTIPKREQHSPCPLSSAQQRLWFLDRLEPGDPAYNVPFALRLKGTLDLDALGRCFTEVVRRHESLRTTFTLQGGQPVQRIAPPTNDDAPLRVVDLCALAEPQREAHLQQLLAAEACRPFDLEHGPLLRTVVIRLGEDEHALLLTLHHIAADGWSVGVLTRELAVLYPAFQSAQPSPLPPLSVQYADFSEWQHRFLQDGAFEEQLHYWQNQLAGVPPLLELPLDRPRPQAPSSAGGWVPIELGPETATAIALLARREGATPFMVLLAALQTLLYRCGGQTDFLIGTPVANRHRGELEPLIGFFVNTLPLRADLSGDPSFRQLIARARESALGAYAHQDLPFEKLVEHLAPQQRWGRSPLVQAVFALQNAPASALELPGLSIESLSAKGRTAKFDLTLSLEEGPSGLCGGFEYSTDIFDVETVESLAERFGVLLAGIVARPETRLSRLPLLSESERRQVLVEWNPAVPTAETACVHELFERHAELTPEAPALEWADTQRLSYGELNTRANRLAHRLQALGVGPGSLVGLFAERSAEAVIGMLAILKAGGAYVPLDPAYPAERLTYLLTDAQVPVLLAQEHLAPILPTSNARVLFFADADVQGPEDGENLSAEVSSAALACVMYTSGSTGNPKGVLVPHQAINRLVREPGYLHFHSEQVFLQFAPLCFDAATFEIWGPLLNGARLAIAPAGPLGSSELAALITTHAVDTLWLSAGLFRVMVDEQLPVLRSLSHLLAGGDAVSLAHAERLLSSAGRCQLINGYGPTENTTFSCCHPLELGRGTPIGRPIGGTEAYILDSNGQPVPVGVAGELYLGGIGLARGYLNRAGLTAEKFVPHPYSERPGARLYRSGDLARFRVDGVIEYLGRTDDQVKIRGHRVEPGEVESVLSGHAGVRSCAVIARTDGKQGEKYLVAYVVSRGEAFLESELRAWLHNRLPSYMLPSAYVFLAELPLNINGKLDRHALPAPDAARPEAGTDFVAPRTAAEQVMAGIWLEVLGTERVGIHDNFFELGGHSLRATQAVSRLRDALGLEVPLKLFFERPTIAGLCNAVAAETAAIGVGVDPIPVAPRPDGVARFAQSFAQQRLWFLDRLEPGDPAYNVPFALRLKGTLDLDALGRCFTEVVRRHESLRTTFTLQGGQPVQRIAPPTNDDAPLRVVDLCALAEPQREAHLQQLLAAEACRPFDLEHGPLLRTVVIRLGEDEHALLLTLHHIAADGWSVGVLTRELAVLYPAFQSAQPSPLPPLSVQYADFSEWQHRFLQDGAFEEQLHYWQNQLAGVPPLLELPLDRPRPQAPSSAGGWVPIELGPETATAIALLARREGATPFMVLLAALQTLLYRCGGQTDFLIGTPVANRHRGELEPLIGFFVNTLPLRADLSGDPSFRQLIARARESALGAYAHQDLPFEKLVEHLAPQQRWGRSPLVQAVFALQNAPASALELPGLSIESLSAKGRTAKFDLTLSLEEGPSGLCGGFEYSTDIFDVETVESLAERFGVLLAGIVARPETRLSRLPLLSESERRQVLVEWNPAVPTAETACVHELFERHAELTPEAPALEWADTQRLSYGELNTRANRLAHRLQALGVGPGSLVGLFAERSAEAVIGMLAILKAGGAYVPLDPAYPAERLTYLLTDAQVPVLLAQEHLAPILPTSNARVLCLNTAGRLTKVEGDDLLYIPGAESNLPGLSAPADLAYVIYTSGSTGNPKGVQVERRNLANLIRWHLKTFSFAPGDRAAQIAAPAFDACAWEVWTCLCAGASLHFPDTHTRLCPTDLRDWLLDRQITHCFLPTPLAERVLTLPWPEKAPLRWLFVGGDTLHSSPPPGLPFALSNNYGPTENTVVSTSGVVPPIADGPLPSIGRPIGGTEAYILDSNGRPVPVGVAGELCLGGAGLARGYLGRAALTAEKFVPHPYSERPGARLYRSGDLARFRVDGRIEFLGRTDDQVKIRGHRVEPGEVASALSGHAGVRSCAVIACADDEQADKRLVAYVVQEGDKTGTAELRGWLQDRLPPYMLPSLYVFLAELPLNINGKLDRRALPVPGAKRPDTEAGFVAPRTDAERAVARVWSEVLGIERVGIHDNFFELGGHSLRATQAVSRLRDALGLEVPLKLFFERPTIAGLCNAVAAETAAIGVGVDPIPVAPRPDGVARFAQSFAQQRLWFLDRLEPGDPAYNVPFALRLKGTLDLDALGRCFTEVVRRHESLRTTFTLQGGQPVQRIAPPTNDDAPLRVVDLCALAEPQREAHLQQLLAAEACRPFDLEHGPLLRTVVIRLGEDEHALLLTLHHIAADGWSVGVLTRELAVLYPAFQSAQPSPLPPLSVQYADFSEWQHRFLQDGAFEEQLHYWQNQLAGVPPLLELPLDRPRPQAPSSAGGWVPIELGPETATAIALLARREGATPFMVLLAALQTLLYRCGGQTDFLIGTPVANRHRGELEPLIGFFVNTLPLRADLSGDPSFRQLIARARESALGAYAHQDLPFEKLVEHLAPQQRWGRSPLVQAVFALQNAPASALELPGLSIESLSAKGRTAKFDLTLSLEEGPSGLCGGFEYSTDIFDVETVESLAERFGVLLAGIVARPETRLSRLPLLSESERRQVLVEWNPAVPTAETACVHELFERHAELTPEAPALEWADTQRLSYGELNTRANRLAHRLQALGVGPGSLVGLFAERSAEAVIGMLAILKAGGAYVPLDPAYPAERLTYLLTDAQVPVLLAQEHLAPILPTSNARVLCLNTAGRLTKVEGDDLLYIPGAESNLPGLSAPADLAYVIYTSGSTGNPKGVQVERRNLANLIRWHLKTFSFAPGDRAAQIAAPAFDACAWEVWTCLCAGASLHFPDTHTRLCPTDLRDWLLDRQITHCFLPTPLAERVLTLPWPEKAPLRWLFVGGDTLHSSPPPGLPFALSNNYGPTENTVVSTSGVVPPIADGPLPSIGRPIGGTEAYILDSNGRPVPVGVAGELCLGGAGLARGYLGRAALTAEKFVPHPYSERPGARLYRSGDLARFRVDGRIEFLGRTDDQVKIRGHRVEPGEVASALSGHAGVRSCAVIACADGQGTDRRLVAYVVAKESLLESELRAWLQGCLPPYMLPSLYVFLAELPLNINGKLDRRALPVPDAARPEAGEDFLAPRNPREVQLTRIWERLLEVKPVSVRDDFFELGGHSLLAMRLLEEVREAFGQSVTLPVLFEKPTIEALALVLQEQTPVAEAQSLGNRLSRLGQRLSRFFEGDAVERQVQRAVEKLKGAFPLPLLFGQRPHSPAETDTPNRPSGSPIVAIQPAGVRRPFFCIHPVGGSVLCYIELARHLHKEQPFYGLQSPGLADGQPLLDSIEKMAAHYIKTMRRVQPAGPYLLGGWSLGGVVAYEMAQQLEQQGQQVDLLALLDSALPDGERSNRGTDDAHLVAAFAQNVADLLGTEVALPPDPAVTGLDGQLQAILDWSSANAAVEKTRSVQLHKLMQVYKTNYRALQQYVPRAYSGRITLLLSSEQAAQRQRTPIADWSGIALGGLHIEAVTGDHYSIVKNPDVQVTAERLEGFLAAAHAQAARSHRVQAMAAQ</sequence>
<accession>A0ABY3PRJ1</accession>
<dbReference type="PROSITE" id="PS00012">
    <property type="entry name" value="PHOSPHOPANTETHEINE"/>
    <property type="match status" value="3"/>
</dbReference>
<dbReference type="SUPFAM" id="SSF53474">
    <property type="entry name" value="alpha/beta-Hydrolases"/>
    <property type="match status" value="1"/>
</dbReference>
<keyword evidence="6" id="KW-1185">Reference proteome</keyword>
<evidence type="ECO:0000259" key="4">
    <source>
        <dbReference type="PROSITE" id="PS50075"/>
    </source>
</evidence>
<dbReference type="Gene3D" id="2.30.38.10">
    <property type="entry name" value="Luciferase, Domain 3"/>
    <property type="match status" value="3"/>
</dbReference>
<dbReference type="InterPro" id="IPR001031">
    <property type="entry name" value="Thioesterase"/>
</dbReference>
<dbReference type="Gene3D" id="3.30.300.30">
    <property type="match status" value="3"/>
</dbReference>
<evidence type="ECO:0000256" key="3">
    <source>
        <dbReference type="ARBA" id="ARBA00022553"/>
    </source>
</evidence>
<dbReference type="Gene3D" id="3.40.50.980">
    <property type="match status" value="6"/>
</dbReference>
<dbReference type="InterPro" id="IPR020806">
    <property type="entry name" value="PKS_PP-bd"/>
</dbReference>
<reference evidence="5 6" key="1">
    <citation type="journal article" date="2021" name="Genome Biol. Evol.">
        <title>Complete Genome Sequencing of a Novel Gloeobacter Species from a Waterfall Cave in Mexico.</title>
        <authorList>
            <person name="Saw J.H."/>
            <person name="Cardona T."/>
            <person name="Montejano G."/>
        </authorList>
    </citation>
    <scope>NUCLEOTIDE SEQUENCE [LARGE SCALE GENOMIC DNA]</scope>
    <source>
        <strain evidence="5">MG652769</strain>
    </source>
</reference>
<keyword evidence="3" id="KW-0597">Phosphoprotein</keyword>
<evidence type="ECO:0000256" key="2">
    <source>
        <dbReference type="ARBA" id="ARBA00022450"/>
    </source>
</evidence>
<dbReference type="SUPFAM" id="SSF47336">
    <property type="entry name" value="ACP-like"/>
    <property type="match status" value="3"/>
</dbReference>
<dbReference type="Pfam" id="PF00501">
    <property type="entry name" value="AMP-binding"/>
    <property type="match status" value="3"/>
</dbReference>
<dbReference type="Gene3D" id="3.40.50.1820">
    <property type="entry name" value="alpha/beta hydrolase"/>
    <property type="match status" value="1"/>
</dbReference>
<dbReference type="InterPro" id="IPR006162">
    <property type="entry name" value="Ppantetheine_attach_site"/>
</dbReference>
<dbReference type="Pfam" id="PF13193">
    <property type="entry name" value="AMP-binding_C"/>
    <property type="match status" value="3"/>
</dbReference>
<comment type="cofactor">
    <cofactor evidence="1">
        <name>pantetheine 4'-phosphate</name>
        <dbReference type="ChEBI" id="CHEBI:47942"/>
    </cofactor>
</comment>
<dbReference type="InterPro" id="IPR010071">
    <property type="entry name" value="AA_adenyl_dom"/>
</dbReference>
<dbReference type="Pfam" id="PF00668">
    <property type="entry name" value="Condensation"/>
    <property type="match status" value="3"/>
</dbReference>
<dbReference type="CDD" id="cd12117">
    <property type="entry name" value="A_NRPS_Srf_like"/>
    <property type="match status" value="1"/>
</dbReference>
<dbReference type="Pfam" id="PF00550">
    <property type="entry name" value="PP-binding"/>
    <property type="match status" value="3"/>
</dbReference>
<dbReference type="EMBL" id="CP063845">
    <property type="protein sequence ID" value="UFP96149.1"/>
    <property type="molecule type" value="Genomic_DNA"/>
</dbReference>
<dbReference type="CDD" id="cd19531">
    <property type="entry name" value="LCL_NRPS-like"/>
    <property type="match status" value="3"/>
</dbReference>
<dbReference type="PANTHER" id="PTHR45527">
    <property type="entry name" value="NONRIBOSOMAL PEPTIDE SYNTHETASE"/>
    <property type="match status" value="1"/>
</dbReference>
<dbReference type="Gene3D" id="3.30.559.10">
    <property type="entry name" value="Chloramphenicol acetyltransferase-like domain"/>
    <property type="match status" value="3"/>
</dbReference>